<protein>
    <submittedName>
        <fullName evidence="2">Uncharacterized protein</fullName>
    </submittedName>
</protein>
<organism evidence="2 3">
    <name type="scientific">Schizophyllum amplum</name>
    <dbReference type="NCBI Taxonomy" id="97359"/>
    <lineage>
        <taxon>Eukaryota</taxon>
        <taxon>Fungi</taxon>
        <taxon>Dikarya</taxon>
        <taxon>Basidiomycota</taxon>
        <taxon>Agaricomycotina</taxon>
        <taxon>Agaricomycetes</taxon>
        <taxon>Agaricomycetidae</taxon>
        <taxon>Agaricales</taxon>
        <taxon>Schizophyllaceae</taxon>
        <taxon>Schizophyllum</taxon>
    </lineage>
</organism>
<dbReference type="OrthoDB" id="3010994at2759"/>
<dbReference type="EMBL" id="VDMD01000068">
    <property type="protein sequence ID" value="TRM56516.1"/>
    <property type="molecule type" value="Genomic_DNA"/>
</dbReference>
<keyword evidence="3" id="KW-1185">Reference proteome</keyword>
<evidence type="ECO:0000313" key="2">
    <source>
        <dbReference type="EMBL" id="TRM56516.1"/>
    </source>
</evidence>
<accession>A0A550BVH3</accession>
<name>A0A550BVH3_9AGAR</name>
<feature type="region of interest" description="Disordered" evidence="1">
    <location>
        <begin position="120"/>
        <end position="165"/>
    </location>
</feature>
<dbReference type="Proteomes" id="UP000320762">
    <property type="component" value="Unassembled WGS sequence"/>
</dbReference>
<evidence type="ECO:0000256" key="1">
    <source>
        <dbReference type="SAM" id="MobiDB-lite"/>
    </source>
</evidence>
<evidence type="ECO:0000313" key="3">
    <source>
        <dbReference type="Proteomes" id="UP000320762"/>
    </source>
</evidence>
<reference evidence="2 3" key="1">
    <citation type="journal article" date="2019" name="New Phytol.">
        <title>Comparative genomics reveals unique wood-decay strategies and fruiting body development in the Schizophyllaceae.</title>
        <authorList>
            <person name="Almasi E."/>
            <person name="Sahu N."/>
            <person name="Krizsan K."/>
            <person name="Balint B."/>
            <person name="Kovacs G.M."/>
            <person name="Kiss B."/>
            <person name="Cseklye J."/>
            <person name="Drula E."/>
            <person name="Henrissat B."/>
            <person name="Nagy I."/>
            <person name="Chovatia M."/>
            <person name="Adam C."/>
            <person name="LaButti K."/>
            <person name="Lipzen A."/>
            <person name="Riley R."/>
            <person name="Grigoriev I.V."/>
            <person name="Nagy L.G."/>
        </authorList>
    </citation>
    <scope>NUCLEOTIDE SEQUENCE [LARGE SCALE GENOMIC DNA]</scope>
    <source>
        <strain evidence="2 3">NL-1724</strain>
    </source>
</reference>
<sequence>MASSEEQQARQDIAQDIKSLVKRLPSSIPSAEKSGKIYKIITGPQKESAWMTFNSRFDVLFGEDCRDAEGNLLNIERGRFGMDAVSNYVARTVVAQGMLHVPMMIKLERLKTALQLLVNGPLPPPPPMTTTTTSRDPANDGSLPTIPDNDNGNPSAVAPTKRRVPDEKKLAEKALRSFGVGALAEHILPPNGMPSSIEGALRV</sequence>
<dbReference type="AlphaFoldDB" id="A0A550BVH3"/>
<comment type="caution">
    <text evidence="2">The sequence shown here is derived from an EMBL/GenBank/DDBJ whole genome shotgun (WGS) entry which is preliminary data.</text>
</comment>
<gene>
    <name evidence="2" type="ORF">BD626DRAFT_541286</name>
</gene>
<proteinExistence type="predicted"/>